<gene>
    <name evidence="1" type="ORF">RUN215_v1_190004</name>
</gene>
<dbReference type="AlphaFoldDB" id="A0A0S4WQK2"/>
<organism evidence="1">
    <name type="scientific">Ralstonia solanacearum</name>
    <name type="common">Pseudomonas solanacearum</name>
    <dbReference type="NCBI Taxonomy" id="305"/>
    <lineage>
        <taxon>Bacteria</taxon>
        <taxon>Pseudomonadati</taxon>
        <taxon>Pseudomonadota</taxon>
        <taxon>Betaproteobacteria</taxon>
        <taxon>Burkholderiales</taxon>
        <taxon>Burkholderiaceae</taxon>
        <taxon>Ralstonia</taxon>
        <taxon>Ralstonia solanacearum species complex</taxon>
    </lineage>
</organism>
<accession>A0A0S4WQK2</accession>
<reference evidence="1" key="1">
    <citation type="submission" date="2015-10" db="EMBL/GenBank/DDBJ databases">
        <authorList>
            <person name="Gilbert D.G."/>
        </authorList>
    </citation>
    <scope>NUCLEOTIDE SEQUENCE</scope>
    <source>
        <strain evidence="1">Phyl III-seqv23</strain>
    </source>
</reference>
<protein>
    <submittedName>
        <fullName evidence="1">Uncharacterized protein</fullName>
    </submittedName>
</protein>
<proteinExistence type="predicted"/>
<name>A0A0S4WQK2_RALSL</name>
<evidence type="ECO:0000313" key="1">
    <source>
        <dbReference type="EMBL" id="CUV53885.1"/>
    </source>
</evidence>
<dbReference type="EMBL" id="LN899820">
    <property type="protein sequence ID" value="CUV53885.1"/>
    <property type="molecule type" value="Genomic_DNA"/>
</dbReference>
<sequence length="105" mass="11454">MTPEQAAYAEACEQMPRRADRADTWSSRAVFWAAVRAGADTLGRPWAEIAERWARLWAVATEEHLPPIPDAEHVGAAPSRAAAEQALSAMKSIVGLQKGKGHVHR</sequence>